<evidence type="ECO:0000256" key="9">
    <source>
        <dbReference type="SAM" id="MobiDB-lite"/>
    </source>
</evidence>
<dbReference type="Gene3D" id="3.30.40.10">
    <property type="entry name" value="Zinc/RING finger domain, C3HC4 (zinc finger)"/>
    <property type="match status" value="1"/>
</dbReference>
<dbReference type="InterPro" id="IPR016024">
    <property type="entry name" value="ARM-type_fold"/>
</dbReference>
<keyword evidence="10" id="KW-0732">Signal</keyword>
<dbReference type="InterPro" id="IPR032629">
    <property type="entry name" value="DCB_dom"/>
</dbReference>
<keyword evidence="4" id="KW-0963">Cytoplasm</keyword>
<protein>
    <submittedName>
        <fullName evidence="13">Brefeldin A-inhibited guanine nucleotide-exchange protein 5</fullName>
    </submittedName>
</protein>
<dbReference type="InterPro" id="IPR015403">
    <property type="entry name" value="Mon2/Sec7/BIG1-like_HDS"/>
</dbReference>
<dbReference type="GO" id="GO:0008270">
    <property type="term" value="F:zinc ion binding"/>
    <property type="evidence" value="ECO:0007669"/>
    <property type="project" value="UniProtKB-KW"/>
</dbReference>
<dbReference type="SUPFAM" id="SSF48425">
    <property type="entry name" value="Sec7 domain"/>
    <property type="match status" value="1"/>
</dbReference>
<evidence type="ECO:0000313" key="13">
    <source>
        <dbReference type="EMBL" id="KAF7836855.1"/>
    </source>
</evidence>
<dbReference type="GO" id="GO:0016020">
    <property type="term" value="C:membrane"/>
    <property type="evidence" value="ECO:0007669"/>
    <property type="project" value="UniProtKB-SubCell"/>
</dbReference>
<dbReference type="InterPro" id="IPR011989">
    <property type="entry name" value="ARM-like"/>
</dbReference>
<dbReference type="InterPro" id="IPR032691">
    <property type="entry name" value="Mon2/Sec7/BIG1-like_HUS"/>
</dbReference>
<dbReference type="GO" id="GO:0005085">
    <property type="term" value="F:guanyl-nucleotide exchange factor activity"/>
    <property type="evidence" value="ECO:0007669"/>
    <property type="project" value="UniProtKB-KW"/>
</dbReference>
<dbReference type="PANTHER" id="PTHR10663:SF312">
    <property type="entry name" value="BREFELDIN A-INHIBITED GUANINE NUCLEOTIDE-EXCHANGE PROTEIN 5"/>
    <property type="match status" value="1"/>
</dbReference>
<dbReference type="InterPro" id="IPR000904">
    <property type="entry name" value="Sec7_dom"/>
</dbReference>
<dbReference type="Pfam" id="PF16213">
    <property type="entry name" value="DCB"/>
    <property type="match status" value="1"/>
</dbReference>
<dbReference type="Proteomes" id="UP000634136">
    <property type="component" value="Unassembled WGS sequence"/>
</dbReference>
<dbReference type="Pfam" id="PF20252">
    <property type="entry name" value="BIG2_C"/>
    <property type="match status" value="1"/>
</dbReference>
<evidence type="ECO:0000256" key="8">
    <source>
        <dbReference type="PROSITE-ProRule" id="PRU00175"/>
    </source>
</evidence>
<dbReference type="InterPro" id="IPR032817">
    <property type="entry name" value="Mon2_C"/>
</dbReference>
<dbReference type="Pfam" id="PF16206">
    <property type="entry name" value="Mon2_C"/>
    <property type="match status" value="1"/>
</dbReference>
<evidence type="ECO:0000256" key="3">
    <source>
        <dbReference type="ARBA" id="ARBA00022448"/>
    </source>
</evidence>
<evidence type="ECO:0000256" key="5">
    <source>
        <dbReference type="ARBA" id="ARBA00022658"/>
    </source>
</evidence>
<feature type="chain" id="PRO_5032778633" evidence="10">
    <location>
        <begin position="20"/>
        <end position="1785"/>
    </location>
</feature>
<evidence type="ECO:0000256" key="1">
    <source>
        <dbReference type="ARBA" id="ARBA00004287"/>
    </source>
</evidence>
<accession>A0A834X1U4</accession>
<evidence type="ECO:0000256" key="4">
    <source>
        <dbReference type="ARBA" id="ARBA00022490"/>
    </source>
</evidence>
<name>A0A834X1U4_9FABA</name>
<dbReference type="OrthoDB" id="430364at2759"/>
<dbReference type="Pfam" id="PF09324">
    <property type="entry name" value="Sec7-like_HDS"/>
    <property type="match status" value="1"/>
</dbReference>
<dbReference type="EMBL" id="JAAIUW010000004">
    <property type="protein sequence ID" value="KAF7836855.1"/>
    <property type="molecule type" value="Genomic_DNA"/>
</dbReference>
<keyword evidence="8" id="KW-0863">Zinc-finger</keyword>
<dbReference type="Pfam" id="PF13639">
    <property type="entry name" value="zf-RING_2"/>
    <property type="match status" value="1"/>
</dbReference>
<keyword evidence="6" id="KW-0653">Protein transport</keyword>
<dbReference type="InterPro" id="IPR046455">
    <property type="entry name" value="Sec7/BIG1-like_C"/>
</dbReference>
<dbReference type="InterPro" id="IPR013083">
    <property type="entry name" value="Znf_RING/FYVE/PHD"/>
</dbReference>
<keyword evidence="5" id="KW-0344">Guanine-nucleotide releasing factor</keyword>
<dbReference type="SUPFAM" id="SSF57850">
    <property type="entry name" value="RING/U-box"/>
    <property type="match status" value="1"/>
</dbReference>
<feature type="region of interest" description="Disordered" evidence="9">
    <location>
        <begin position="407"/>
        <end position="433"/>
    </location>
</feature>
<dbReference type="GO" id="GO:0032012">
    <property type="term" value="P:regulation of ARF protein signal transduction"/>
    <property type="evidence" value="ECO:0007669"/>
    <property type="project" value="InterPro"/>
</dbReference>
<keyword evidence="8" id="KW-0862">Zinc</keyword>
<dbReference type="SMART" id="SM00184">
    <property type="entry name" value="RING"/>
    <property type="match status" value="1"/>
</dbReference>
<feature type="region of interest" description="Disordered" evidence="9">
    <location>
        <begin position="1473"/>
        <end position="1509"/>
    </location>
</feature>
<proteinExistence type="predicted"/>
<evidence type="ECO:0000256" key="7">
    <source>
        <dbReference type="ARBA" id="ARBA00023136"/>
    </source>
</evidence>
<dbReference type="PROSITE" id="PS50089">
    <property type="entry name" value="ZF_RING_2"/>
    <property type="match status" value="1"/>
</dbReference>
<dbReference type="InterPro" id="IPR035999">
    <property type="entry name" value="Sec7_dom_sf"/>
</dbReference>
<dbReference type="InterPro" id="IPR023394">
    <property type="entry name" value="Sec7_C_sf"/>
</dbReference>
<dbReference type="Pfam" id="PF01369">
    <property type="entry name" value="Sec7"/>
    <property type="match status" value="1"/>
</dbReference>
<dbReference type="CDD" id="cd00171">
    <property type="entry name" value="Sec7"/>
    <property type="match status" value="1"/>
</dbReference>
<keyword evidence="8" id="KW-0479">Metal-binding</keyword>
<evidence type="ECO:0000256" key="10">
    <source>
        <dbReference type="SAM" id="SignalP"/>
    </source>
</evidence>
<dbReference type="SMART" id="SM00222">
    <property type="entry name" value="Sec7"/>
    <property type="match status" value="1"/>
</dbReference>
<feature type="signal peptide" evidence="10">
    <location>
        <begin position="1"/>
        <end position="19"/>
    </location>
</feature>
<feature type="domain" description="RING-type" evidence="11">
    <location>
        <begin position="105"/>
        <end position="154"/>
    </location>
</feature>
<organism evidence="13 14">
    <name type="scientific">Senna tora</name>
    <dbReference type="NCBI Taxonomy" id="362788"/>
    <lineage>
        <taxon>Eukaryota</taxon>
        <taxon>Viridiplantae</taxon>
        <taxon>Streptophyta</taxon>
        <taxon>Embryophyta</taxon>
        <taxon>Tracheophyta</taxon>
        <taxon>Spermatophyta</taxon>
        <taxon>Magnoliopsida</taxon>
        <taxon>eudicotyledons</taxon>
        <taxon>Gunneridae</taxon>
        <taxon>Pentapetalae</taxon>
        <taxon>rosids</taxon>
        <taxon>fabids</taxon>
        <taxon>Fabales</taxon>
        <taxon>Fabaceae</taxon>
        <taxon>Caesalpinioideae</taxon>
        <taxon>Cassia clade</taxon>
        <taxon>Senna</taxon>
    </lineage>
</organism>
<dbReference type="Gene3D" id="1.10.1000.11">
    <property type="entry name" value="Arf Nucleotide-binding Site Opener,domain 2"/>
    <property type="match status" value="1"/>
</dbReference>
<dbReference type="Gene3D" id="1.25.10.10">
    <property type="entry name" value="Leucine-rich Repeat Variant"/>
    <property type="match status" value="1"/>
</dbReference>
<evidence type="ECO:0000259" key="12">
    <source>
        <dbReference type="PROSITE" id="PS50190"/>
    </source>
</evidence>
<dbReference type="PANTHER" id="PTHR10663">
    <property type="entry name" value="GUANYL-NUCLEOTIDE EXCHANGE FACTOR"/>
    <property type="match status" value="1"/>
</dbReference>
<dbReference type="GO" id="GO:0015031">
    <property type="term" value="P:protein transport"/>
    <property type="evidence" value="ECO:0007669"/>
    <property type="project" value="UniProtKB-KW"/>
</dbReference>
<dbReference type="PROSITE" id="PS50190">
    <property type="entry name" value="SEC7"/>
    <property type="match status" value="1"/>
</dbReference>
<feature type="region of interest" description="Disordered" evidence="9">
    <location>
        <begin position="228"/>
        <end position="252"/>
    </location>
</feature>
<comment type="subcellular location">
    <subcellularLocation>
        <location evidence="2">Cytoplasm</location>
        <location evidence="2">Cytosol</location>
    </subcellularLocation>
    <subcellularLocation>
        <location evidence="1">Membrane</location>
        <topology evidence="1">Peripheral membrane protein</topology>
        <orientation evidence="1">Cytoplasmic side</orientation>
    </subcellularLocation>
</comment>
<reference evidence="13" key="1">
    <citation type="submission" date="2020-09" db="EMBL/GenBank/DDBJ databases">
        <title>Genome-Enabled Discovery of Anthraquinone Biosynthesis in Senna tora.</title>
        <authorList>
            <person name="Kang S.-H."/>
            <person name="Pandey R.P."/>
            <person name="Lee C.-M."/>
            <person name="Sim J.-S."/>
            <person name="Jeong J.-T."/>
            <person name="Choi B.-S."/>
            <person name="Jung M."/>
            <person name="Ginzburg D."/>
            <person name="Zhao K."/>
            <person name="Won S.Y."/>
            <person name="Oh T.-J."/>
            <person name="Yu Y."/>
            <person name="Kim N.-H."/>
            <person name="Lee O.R."/>
            <person name="Lee T.-H."/>
            <person name="Bashyal P."/>
            <person name="Kim T.-S."/>
            <person name="Lee W.-H."/>
            <person name="Kawkins C."/>
            <person name="Kim C.-K."/>
            <person name="Kim J.S."/>
            <person name="Ahn B.O."/>
            <person name="Rhee S.Y."/>
            <person name="Sohng J.K."/>
        </authorList>
    </citation>
    <scope>NUCLEOTIDE SEQUENCE</scope>
    <source>
        <tissue evidence="13">Leaf</tissue>
    </source>
</reference>
<dbReference type="SUPFAM" id="SSF48371">
    <property type="entry name" value="ARM repeat"/>
    <property type="match status" value="2"/>
</dbReference>
<evidence type="ECO:0000313" key="14">
    <source>
        <dbReference type="Proteomes" id="UP000634136"/>
    </source>
</evidence>
<dbReference type="Pfam" id="PF12783">
    <property type="entry name" value="Sec7-like_HUS"/>
    <property type="match status" value="1"/>
</dbReference>
<dbReference type="GO" id="GO:0005829">
    <property type="term" value="C:cytosol"/>
    <property type="evidence" value="ECO:0007669"/>
    <property type="project" value="UniProtKB-SubCell"/>
</dbReference>
<sequence length="1785" mass="198779">MLIASSFFAFANLVSMGLCDVEESISGLAIGQAIYEAALIIAVLRWVFCCVSKIIKNRRHSLETPTDHHSSSCSWVCSQMIRDSTLTLRTFGEIVEKVGETEDTCAVCLNQIKMEDEVRELMNCDHVFHRECIDRWLDHDHDHENYNPTCPLCRAPLLTSFFSSDSETCSNCLGRIGNKRVIEMAGNAAGGFVTRAFDSMLKECSTKKHPDLYKAIHTYKDITKQVNEAPHSQRTQESDVGEEAEDVKSGNNISRVLDNAGQSLEGDDLELVLNPLRLAFGTKNLKILDPALDCLHKLIAYDHLEGDPGLDGGINAPLFTDILNLVCACIDNSSPDSTTVQVLKVFLTAVASTKFRVHGEALVGVMRACYNIALKSKSPMNQAKSKAMLSQIISIIFKRMEADPVETTSSGFGGHTETTSEAENLNTKSGDDALKDASATSLEELQNLAAKPDIKGLEAILEKAVHSEEGKKIRRGIDLESMSIVQRDALLVFRTICQMGMKEDNDEVTTKTRILSLEFLQGLLEGVSHSFTNNFHFIDSVKAFLSTQLEYSRLCYCASGKVSKMVEKVCKDPQMLVDIFVNYDCDLEAPNLFQRMVSALSKLAQGTQNAEPNSVAESQIGSIKGSSLQSLVNVLKSLIDWEKSHRLQKFSKSSHDKGALDEVSVEKSPREDLTSDFEKTEVHKSSLDSMQFSGVKFDTAIREFLTGFQLPGEAQETDRIIEKFAERYCADNPGLFKNADTAYVLAYAVIMLNTDAHSPMVWPKMSKSDFKHMNAMMNDAEECAPTEMLEEIYDSIVKQEIKMKDEEGGLVSILNLALPRRNSLEHFKSESEAIIERTKAIFRNQGVKRGVFYSAGQIELVRPMVEAVGWPLLATFSVTMEEGDNKPRVVLCMEGFQAGIHITYVLGMDTMRYAFLTSLVRFTFLHAPKEMRSKNVEALRTLLFFCDSDMDSLQYTWNAVLECVSRLEFITTTPSISVTVMLGSNQISREAVVQSLRDLAAKPSDQVFLNSVKLPSDSVLEFFTALCVVSAEELKQTPTRVFSLHKLVEISYYNMPRIRLVWARIWSVLAAHFISAGNHHDEKISIYAIDSLRQLGMKYLEHAELANFTFQNDILKPFVVLIRNSQSESIRRLIVDCIVQMIKSKVVRIKSGWRSVFMVFAAAADDELESIVESAFENVEQVILEHFVQVVRESFLDCVNCLIRFAKSKSLLRISLKAIALLRICEDRLAEGLSPGGDIKPIDANVDGATYDATEYFWFPMLAGLSDLTSDPRAEVRSCAVEVLFDLLNERGSKFSSSFWDRIFHRVLFPIFDHVRHDGKEGFSDTSIHSLQLLCNLFNTFYKEVCFVLPQLLGLLLDCAKKTDQTVVSISLGALVHLIEAGGHQFSDTDWEISLKSISEASYTTQPLELLNALSFENLRNHGSIVRNSDTNAGDNNVDVQSINSEVVVGDLSPDSSGKGKFSTLARTKTINFAGREGSLSPSNGNRSEDPTSPLGTSTKGADAGGLQRSQTLGQRIMGNMMDNLFIRNLTKTKSQPLDTSQPSSPVMAADPTEPDIKNESPLLVTIRGKCVTQLLLLGAIDGIQKKYWNKLKLQQRIAIMDTLLSLLEFAASYNSSMNLRTRMNQIPGERPPVNLLRQESTAISIYLDILQKSTLGVDTEEEENADTILDNGLSISQHSKEESKLVKIAEEKMVTLFEQVLNEASDLQAGAGEMANMDIHRVLELRAPVIVKVLKSMCNMNKNIFRRHLRELYPLLAKLVCCEQIDVRGALADVFQAQMTALIL</sequence>
<comment type="caution">
    <text evidence="13">The sequence shown here is derived from an EMBL/GenBank/DDBJ whole genome shotgun (WGS) entry which is preliminary data.</text>
</comment>
<keyword evidence="7" id="KW-0472">Membrane</keyword>
<feature type="region of interest" description="Disordered" evidence="9">
    <location>
        <begin position="1534"/>
        <end position="1556"/>
    </location>
</feature>
<dbReference type="FunFam" id="1.10.1000.11:FF:000002">
    <property type="entry name" value="Cytohesin 1"/>
    <property type="match status" value="1"/>
</dbReference>
<keyword evidence="3" id="KW-0813">Transport</keyword>
<feature type="domain" description="SEC7" evidence="12">
    <location>
        <begin position="628"/>
        <end position="799"/>
    </location>
</feature>
<feature type="compositionally biased region" description="Polar residues" evidence="9">
    <location>
        <begin position="1534"/>
        <end position="1545"/>
    </location>
</feature>
<dbReference type="InterPro" id="IPR001841">
    <property type="entry name" value="Znf_RING"/>
</dbReference>
<dbReference type="GO" id="GO:0005802">
    <property type="term" value="C:trans-Golgi network"/>
    <property type="evidence" value="ECO:0007669"/>
    <property type="project" value="TreeGrafter"/>
</dbReference>
<gene>
    <name evidence="13" type="ORF">G2W53_011714</name>
</gene>
<evidence type="ECO:0000256" key="2">
    <source>
        <dbReference type="ARBA" id="ARBA00004514"/>
    </source>
</evidence>
<feature type="compositionally biased region" description="Polar residues" evidence="9">
    <location>
        <begin position="407"/>
        <end position="428"/>
    </location>
</feature>
<keyword evidence="14" id="KW-1185">Reference proteome</keyword>
<evidence type="ECO:0000256" key="6">
    <source>
        <dbReference type="ARBA" id="ARBA00022927"/>
    </source>
</evidence>
<evidence type="ECO:0000259" key="11">
    <source>
        <dbReference type="PROSITE" id="PS50089"/>
    </source>
</evidence>